<dbReference type="Gene3D" id="3.40.50.720">
    <property type="entry name" value="NAD(P)-binding Rossmann-like Domain"/>
    <property type="match status" value="2"/>
</dbReference>
<dbReference type="PANTHER" id="PTHR43333:SF1">
    <property type="entry name" value="D-ISOMER SPECIFIC 2-HYDROXYACID DEHYDROGENASE NAD-BINDING DOMAIN-CONTAINING PROTEIN"/>
    <property type="match status" value="1"/>
</dbReference>
<proteinExistence type="predicted"/>
<dbReference type="Proteomes" id="UP001519887">
    <property type="component" value="Unassembled WGS sequence"/>
</dbReference>
<evidence type="ECO:0000256" key="2">
    <source>
        <dbReference type="ARBA" id="ARBA00023027"/>
    </source>
</evidence>
<dbReference type="PANTHER" id="PTHR43333">
    <property type="entry name" value="2-HACID_DH_C DOMAIN-CONTAINING PROTEIN"/>
    <property type="match status" value="1"/>
</dbReference>
<feature type="non-terminal residue" evidence="4">
    <location>
        <position position="1"/>
    </location>
</feature>
<accession>A0ABS7CKR3</accession>
<evidence type="ECO:0000313" key="5">
    <source>
        <dbReference type="Proteomes" id="UP001519887"/>
    </source>
</evidence>
<sequence length="122" mass="13689">IVNCLPHTRETEHVLGKEQFAAMKKTAFYINIGRGKTTDTEALLDALRNKEIAGAGLDVFEQEPLPADHPFWTMDNVIVTPHHAGSTNFYTERVIAIFIENLKQYVQGIQPDTSVVDLSSEY</sequence>
<keyword evidence="5" id="KW-1185">Reference proteome</keyword>
<evidence type="ECO:0000313" key="4">
    <source>
        <dbReference type="EMBL" id="MBW7461530.1"/>
    </source>
</evidence>
<evidence type="ECO:0000256" key="1">
    <source>
        <dbReference type="ARBA" id="ARBA00023002"/>
    </source>
</evidence>
<dbReference type="SUPFAM" id="SSF51735">
    <property type="entry name" value="NAD(P)-binding Rossmann-fold domains"/>
    <property type="match status" value="1"/>
</dbReference>
<dbReference type="InterPro" id="IPR006140">
    <property type="entry name" value="D-isomer_DH_NAD-bd"/>
</dbReference>
<gene>
    <name evidence="4" type="ORF">K0U00_46485</name>
</gene>
<keyword evidence="1" id="KW-0560">Oxidoreductase</keyword>
<name>A0ABS7CKR3_9BACL</name>
<dbReference type="Pfam" id="PF02826">
    <property type="entry name" value="2-Hacid_dh_C"/>
    <property type="match status" value="1"/>
</dbReference>
<protein>
    <submittedName>
        <fullName evidence="4">D-2-hydroxyacid dehydrogenase</fullName>
    </submittedName>
</protein>
<reference evidence="4 5" key="1">
    <citation type="submission" date="2021-07" db="EMBL/GenBank/DDBJ databases">
        <title>Paenibacillus radiodurans sp. nov., isolated from the southeastern edge of Tengger Desert.</title>
        <authorList>
            <person name="Zhang G."/>
        </authorList>
    </citation>
    <scope>NUCLEOTIDE SEQUENCE [LARGE SCALE GENOMIC DNA]</scope>
    <source>
        <strain evidence="4 5">CCM 7311</strain>
    </source>
</reference>
<dbReference type="EMBL" id="JAHZIK010003032">
    <property type="protein sequence ID" value="MBW7461530.1"/>
    <property type="molecule type" value="Genomic_DNA"/>
</dbReference>
<feature type="domain" description="D-isomer specific 2-hydroxyacid dehydrogenase NAD-binding" evidence="3">
    <location>
        <begin position="1"/>
        <end position="84"/>
    </location>
</feature>
<evidence type="ECO:0000259" key="3">
    <source>
        <dbReference type="Pfam" id="PF02826"/>
    </source>
</evidence>
<dbReference type="InterPro" id="IPR036291">
    <property type="entry name" value="NAD(P)-bd_dom_sf"/>
</dbReference>
<comment type="caution">
    <text evidence="4">The sequence shown here is derived from an EMBL/GenBank/DDBJ whole genome shotgun (WGS) entry which is preliminary data.</text>
</comment>
<organism evidence="4 5">
    <name type="scientific">Paenibacillus sepulcri</name>
    <dbReference type="NCBI Taxonomy" id="359917"/>
    <lineage>
        <taxon>Bacteria</taxon>
        <taxon>Bacillati</taxon>
        <taxon>Bacillota</taxon>
        <taxon>Bacilli</taxon>
        <taxon>Bacillales</taxon>
        <taxon>Paenibacillaceae</taxon>
        <taxon>Paenibacillus</taxon>
    </lineage>
</organism>
<keyword evidence="2" id="KW-0520">NAD</keyword>